<evidence type="ECO:0000259" key="6">
    <source>
        <dbReference type="PROSITE" id="PS50023"/>
    </source>
</evidence>
<dbReference type="GO" id="GO:0031941">
    <property type="term" value="C:filamentous actin"/>
    <property type="evidence" value="ECO:0007669"/>
    <property type="project" value="TreeGrafter"/>
</dbReference>
<dbReference type="PROSITE" id="PS50023">
    <property type="entry name" value="LIM_DOMAIN_2"/>
    <property type="match status" value="1"/>
</dbReference>
<dbReference type="InterPro" id="IPR001781">
    <property type="entry name" value="Znf_LIM"/>
</dbReference>
<name>A0A061ADI8_ONCMY</name>
<dbReference type="Proteomes" id="UP000193380">
    <property type="component" value="Unassembled WGS sequence"/>
</dbReference>
<dbReference type="SUPFAM" id="SSF57716">
    <property type="entry name" value="Glucocorticoid receptor-like (DNA-binding domain)"/>
    <property type="match status" value="2"/>
</dbReference>
<dbReference type="AlphaFoldDB" id="A0A061ADI8"/>
<dbReference type="GO" id="GO:0005912">
    <property type="term" value="C:adherens junction"/>
    <property type="evidence" value="ECO:0007669"/>
    <property type="project" value="TreeGrafter"/>
</dbReference>
<dbReference type="STRING" id="8022.A0A061ADI8"/>
<evidence type="ECO:0000313" key="7">
    <source>
        <dbReference type="EMBL" id="CDR17957.1"/>
    </source>
</evidence>
<sequence>MKQLTHAVFSVALGFPKGGAVPSFGRVSNTAPVPKGPDRPAPQAHPKDQDSLVQRAEHIAAGTRTPMCGHCDKVIRGPFLVAMGMSWHPEEFNCSHCHTSLVESGFVEERGTVYCAHCYEEFFAPTCTSCKQKVLGVSDILQETV</sequence>
<evidence type="ECO:0000256" key="1">
    <source>
        <dbReference type="ARBA" id="ARBA00022723"/>
    </source>
</evidence>
<keyword evidence="1 4" id="KW-0479">Metal-binding</keyword>
<protein>
    <recommendedName>
        <fullName evidence="6">LIM zinc-binding domain-containing protein</fullName>
    </recommendedName>
</protein>
<dbReference type="PANTHER" id="PTHR24214:SF32">
    <property type="entry name" value="PDZ AND LIM DOMAIN PROTEIN 5"/>
    <property type="match status" value="1"/>
</dbReference>
<organism evidence="7 8">
    <name type="scientific">Oncorhynchus mykiss</name>
    <name type="common">Rainbow trout</name>
    <name type="synonym">Salmo gairdneri</name>
    <dbReference type="NCBI Taxonomy" id="8022"/>
    <lineage>
        <taxon>Eukaryota</taxon>
        <taxon>Metazoa</taxon>
        <taxon>Chordata</taxon>
        <taxon>Craniata</taxon>
        <taxon>Vertebrata</taxon>
        <taxon>Euteleostomi</taxon>
        <taxon>Actinopterygii</taxon>
        <taxon>Neopterygii</taxon>
        <taxon>Teleostei</taxon>
        <taxon>Protacanthopterygii</taxon>
        <taxon>Salmoniformes</taxon>
        <taxon>Salmonidae</taxon>
        <taxon>Salmoninae</taxon>
        <taxon>Oncorhynchus</taxon>
    </lineage>
</organism>
<dbReference type="GO" id="GO:0061061">
    <property type="term" value="P:muscle structure development"/>
    <property type="evidence" value="ECO:0007669"/>
    <property type="project" value="TreeGrafter"/>
</dbReference>
<dbReference type="InterPro" id="IPR050604">
    <property type="entry name" value="PDZ-LIM_domain"/>
</dbReference>
<dbReference type="PANTHER" id="PTHR24214">
    <property type="entry name" value="PDZ AND LIM DOMAIN PROTEIN ZASP"/>
    <property type="match status" value="1"/>
</dbReference>
<reference evidence="7" key="1">
    <citation type="journal article" date="2014" name="Nat. Commun.">
        <title>The rainbow trout genome provides novel insights into evolution after whole-genome duplication in vertebrates.</title>
        <authorList>
            <person name="Berthelot C."/>
            <person name="Brunet F."/>
            <person name="Chalopin D."/>
            <person name="Juanchich A."/>
            <person name="Bernard M."/>
            <person name="Noel B."/>
            <person name="Bento P."/>
            <person name="Da Silva C."/>
            <person name="Labadie K."/>
            <person name="Alberti A."/>
            <person name="Aury J.M."/>
            <person name="Louis A."/>
            <person name="Dehais P."/>
            <person name="Bardou P."/>
            <person name="Montfort J."/>
            <person name="Klopp C."/>
            <person name="Cabau C."/>
            <person name="Gaspin C."/>
            <person name="Thorgaard G.H."/>
            <person name="Boussaha M."/>
            <person name="Quillet E."/>
            <person name="Guyomard R."/>
            <person name="Galiana D."/>
            <person name="Bobe J."/>
            <person name="Volff J.N."/>
            <person name="Genet C."/>
            <person name="Wincker P."/>
            <person name="Jaillon O."/>
            <person name="Roest Crollius H."/>
            <person name="Guiguen Y."/>
        </authorList>
    </citation>
    <scope>NUCLEOTIDE SEQUENCE [LARGE SCALE GENOMIC DNA]</scope>
</reference>
<evidence type="ECO:0000256" key="2">
    <source>
        <dbReference type="ARBA" id="ARBA00022833"/>
    </source>
</evidence>
<proteinExistence type="predicted"/>
<dbReference type="Pfam" id="PF00412">
    <property type="entry name" value="LIM"/>
    <property type="match status" value="1"/>
</dbReference>
<evidence type="ECO:0000256" key="4">
    <source>
        <dbReference type="PROSITE-ProRule" id="PRU00125"/>
    </source>
</evidence>
<dbReference type="GO" id="GO:0030036">
    <property type="term" value="P:actin cytoskeleton organization"/>
    <property type="evidence" value="ECO:0007669"/>
    <property type="project" value="TreeGrafter"/>
</dbReference>
<reference evidence="7" key="2">
    <citation type="submission" date="2014-03" db="EMBL/GenBank/DDBJ databases">
        <authorList>
            <person name="Genoscope - CEA"/>
        </authorList>
    </citation>
    <scope>NUCLEOTIDE SEQUENCE</scope>
</reference>
<dbReference type="GO" id="GO:0003779">
    <property type="term" value="F:actin binding"/>
    <property type="evidence" value="ECO:0007669"/>
    <property type="project" value="TreeGrafter"/>
</dbReference>
<accession>A0A061ADI8</accession>
<dbReference type="GO" id="GO:0046872">
    <property type="term" value="F:metal ion binding"/>
    <property type="evidence" value="ECO:0007669"/>
    <property type="project" value="UniProtKB-KW"/>
</dbReference>
<dbReference type="Gene3D" id="2.10.110.10">
    <property type="entry name" value="Cysteine Rich Protein"/>
    <property type="match status" value="1"/>
</dbReference>
<gene>
    <name evidence="7" type="ORF">GSONMT00029567001</name>
</gene>
<dbReference type="GO" id="GO:0030018">
    <property type="term" value="C:Z disc"/>
    <property type="evidence" value="ECO:0007669"/>
    <property type="project" value="TreeGrafter"/>
</dbReference>
<dbReference type="GO" id="GO:0007507">
    <property type="term" value="P:heart development"/>
    <property type="evidence" value="ECO:0007669"/>
    <property type="project" value="TreeGrafter"/>
</dbReference>
<feature type="domain" description="LIM zinc-binding" evidence="6">
    <location>
        <begin position="66"/>
        <end position="125"/>
    </location>
</feature>
<dbReference type="FunFam" id="2.10.110.10:FF:000014">
    <property type="entry name" value="PDZ and LIM domain protein 5"/>
    <property type="match status" value="1"/>
</dbReference>
<dbReference type="GO" id="GO:0051371">
    <property type="term" value="F:muscle alpha-actinin binding"/>
    <property type="evidence" value="ECO:0007669"/>
    <property type="project" value="TreeGrafter"/>
</dbReference>
<evidence type="ECO:0000313" key="8">
    <source>
        <dbReference type="Proteomes" id="UP000193380"/>
    </source>
</evidence>
<feature type="region of interest" description="Disordered" evidence="5">
    <location>
        <begin position="26"/>
        <end position="52"/>
    </location>
</feature>
<dbReference type="CDD" id="cd09361">
    <property type="entry name" value="LIM1_Enigma_like"/>
    <property type="match status" value="1"/>
</dbReference>
<dbReference type="SMART" id="SM00132">
    <property type="entry name" value="LIM"/>
    <property type="match status" value="1"/>
</dbReference>
<evidence type="ECO:0000256" key="3">
    <source>
        <dbReference type="ARBA" id="ARBA00023038"/>
    </source>
</evidence>
<keyword evidence="3 4" id="KW-0440">LIM domain</keyword>
<dbReference type="PaxDb" id="8022-A0A061ADI8"/>
<keyword evidence="2 4" id="KW-0862">Zinc</keyword>
<evidence type="ECO:0000256" key="5">
    <source>
        <dbReference type="SAM" id="MobiDB-lite"/>
    </source>
</evidence>
<dbReference type="GO" id="GO:0001725">
    <property type="term" value="C:stress fiber"/>
    <property type="evidence" value="ECO:0007669"/>
    <property type="project" value="TreeGrafter"/>
</dbReference>
<dbReference type="EMBL" id="FR973780">
    <property type="protein sequence ID" value="CDR17957.1"/>
    <property type="molecule type" value="Genomic_DNA"/>
</dbReference>